<dbReference type="Proteomes" id="UP000576792">
    <property type="component" value="Unassembled WGS sequence"/>
</dbReference>
<dbReference type="InterPro" id="IPR015942">
    <property type="entry name" value="Asp/Glu/hydantoin_racemase"/>
</dbReference>
<dbReference type="EC" id="5.1.99.3" evidence="2"/>
<name>A0A846RTE3_9MICO</name>
<dbReference type="AlphaFoldDB" id="A0A846RTE3"/>
<dbReference type="PANTHER" id="PTHR28047">
    <property type="entry name" value="PROTEIN DCG1"/>
    <property type="match status" value="1"/>
</dbReference>
<evidence type="ECO:0000313" key="3">
    <source>
        <dbReference type="Proteomes" id="UP000576792"/>
    </source>
</evidence>
<dbReference type="EMBL" id="JAATJN010000001">
    <property type="protein sequence ID" value="NJC57049.1"/>
    <property type="molecule type" value="Genomic_DNA"/>
</dbReference>
<dbReference type="InterPro" id="IPR053714">
    <property type="entry name" value="Iso_Racemase_Enz_sf"/>
</dbReference>
<proteinExistence type="inferred from homology"/>
<keyword evidence="2" id="KW-0413">Isomerase</keyword>
<reference evidence="2 3" key="1">
    <citation type="submission" date="2020-03" db="EMBL/GenBank/DDBJ databases">
        <title>Sequencing the genomes of 1000 actinobacteria strains.</title>
        <authorList>
            <person name="Klenk H.-P."/>
        </authorList>
    </citation>
    <scope>NUCLEOTIDE SEQUENCE [LARGE SCALE GENOMIC DNA]</scope>
    <source>
        <strain evidence="2 3">DSM 18964</strain>
    </source>
</reference>
<dbReference type="PANTHER" id="PTHR28047:SF5">
    <property type="entry name" value="PROTEIN DCG1"/>
    <property type="match status" value="1"/>
</dbReference>
<dbReference type="Gene3D" id="3.40.50.12500">
    <property type="match status" value="1"/>
</dbReference>
<evidence type="ECO:0000256" key="1">
    <source>
        <dbReference type="ARBA" id="ARBA00038414"/>
    </source>
</evidence>
<protein>
    <submittedName>
        <fullName evidence="2">Allantoin racemase</fullName>
        <ecNumber evidence="2">5.1.99.3</ecNumber>
    </submittedName>
</protein>
<gene>
    <name evidence="2" type="ORF">BKA07_002084</name>
</gene>
<dbReference type="InterPro" id="IPR052186">
    <property type="entry name" value="Hydantoin_racemase-like"/>
</dbReference>
<organism evidence="2 3">
    <name type="scientific">Brevibacterium marinum</name>
    <dbReference type="NCBI Taxonomy" id="418643"/>
    <lineage>
        <taxon>Bacteria</taxon>
        <taxon>Bacillati</taxon>
        <taxon>Actinomycetota</taxon>
        <taxon>Actinomycetes</taxon>
        <taxon>Micrococcales</taxon>
        <taxon>Brevibacteriaceae</taxon>
        <taxon>Brevibacterium</taxon>
    </lineage>
</organism>
<keyword evidence="3" id="KW-1185">Reference proteome</keyword>
<comment type="similarity">
    <text evidence="1">Belongs to the HyuE racemase family.</text>
</comment>
<sequence length="239" mass="25719">MHIRVIVPVIGDDLLDRVIEEVQGWAGPGTTVDAVSLKRGTASIESEYDEALAAPGILDRIVEAKVDGVDGVFVTCFGDPGVHAAREIIDVPVVGGYEPAMLTAMSFGEKIGIVTVLPNVLPMLHSLSRRYGIDNRVGAIRVIDLPVLGLEDRQTMVDRLYEQSLDAIESNDADVLVLGCTGMLGVVQELMNRLTEAGHRVPVVDPTGAAITWLEGSHRLGIFPSRSTYMPPPAKERSI</sequence>
<dbReference type="Pfam" id="PF01177">
    <property type="entry name" value="Asp_Glu_race"/>
    <property type="match status" value="1"/>
</dbReference>
<accession>A0A846RTE3</accession>
<evidence type="ECO:0000313" key="2">
    <source>
        <dbReference type="EMBL" id="NJC57049.1"/>
    </source>
</evidence>
<dbReference type="RefSeq" id="WP_167950825.1">
    <property type="nucleotide sequence ID" value="NZ_BAAAPQ010000007.1"/>
</dbReference>
<dbReference type="GO" id="GO:0047661">
    <property type="term" value="F:amino-acid racemase activity"/>
    <property type="evidence" value="ECO:0007669"/>
    <property type="project" value="InterPro"/>
</dbReference>
<comment type="caution">
    <text evidence="2">The sequence shown here is derived from an EMBL/GenBank/DDBJ whole genome shotgun (WGS) entry which is preliminary data.</text>
</comment>
<dbReference type="GO" id="GO:0047653">
    <property type="term" value="F:allantoin racemase activity"/>
    <property type="evidence" value="ECO:0007669"/>
    <property type="project" value="UniProtKB-EC"/>
</dbReference>